<evidence type="ECO:0000313" key="2">
    <source>
        <dbReference type="Proteomes" id="UP000233722"/>
    </source>
</evidence>
<dbReference type="AlphaFoldDB" id="A0A2N3QNG9"/>
<protein>
    <submittedName>
        <fullName evidence="1">Uncharacterized protein</fullName>
    </submittedName>
</protein>
<dbReference type="EMBL" id="PCHA01000037">
    <property type="protein sequence ID" value="PKU93221.1"/>
    <property type="molecule type" value="Genomic_DNA"/>
</dbReference>
<sequence length="119" mass="13436">MTYTTNTRPEVHAGDTITIGNRNGYHETIIVGSATVIDHGRNSTLHVHQAETNDIYDITDEREGWTLEHVDCPHLPAMQFPDGLPMKHQCLRCAWADWLTFPEVETTPPSPPSYNQPRA</sequence>
<evidence type="ECO:0000313" key="1">
    <source>
        <dbReference type="EMBL" id="PKU93221.1"/>
    </source>
</evidence>
<accession>A0A2N3QNG9</accession>
<dbReference type="RefSeq" id="WP_101431135.1">
    <property type="nucleotide sequence ID" value="NZ_PCHA01000037.1"/>
</dbReference>
<comment type="caution">
    <text evidence="1">The sequence shown here is derived from an EMBL/GenBank/DDBJ whole genome shotgun (WGS) entry which is preliminary data.</text>
</comment>
<dbReference type="Proteomes" id="UP000233722">
    <property type="component" value="Unassembled WGS sequence"/>
</dbReference>
<organism evidence="1 2">
    <name type="scientific">Bifidobacterium pseudolongum subsp. globosum</name>
    <dbReference type="NCBI Taxonomy" id="1690"/>
    <lineage>
        <taxon>Bacteria</taxon>
        <taxon>Bacillati</taxon>
        <taxon>Actinomycetota</taxon>
        <taxon>Actinomycetes</taxon>
        <taxon>Bifidobacteriales</taxon>
        <taxon>Bifidobacteriaceae</taxon>
        <taxon>Bifidobacterium</taxon>
    </lineage>
</organism>
<name>A0A2N3QNG9_9BIFI</name>
<proteinExistence type="predicted"/>
<gene>
    <name evidence="1" type="ORF">CQR45_1751</name>
</gene>
<reference evidence="1 2" key="1">
    <citation type="submission" date="2017-10" db="EMBL/GenBank/DDBJ databases">
        <title>Bifidobacterium genomics.</title>
        <authorList>
            <person name="Lugli G.A."/>
            <person name="Milani C."/>
            <person name="Mancabelli L."/>
        </authorList>
    </citation>
    <scope>NUCLEOTIDE SEQUENCE [LARGE SCALE GENOMIC DNA]</scope>
    <source>
        <strain evidence="1 2">1747B</strain>
    </source>
</reference>